<keyword evidence="8" id="KW-1185">Reference proteome</keyword>
<evidence type="ECO:0000313" key="8">
    <source>
        <dbReference type="Proteomes" id="UP001242480"/>
    </source>
</evidence>
<dbReference type="GO" id="GO:0003677">
    <property type="term" value="F:DNA binding"/>
    <property type="evidence" value="ECO:0007669"/>
    <property type="project" value="UniProtKB-KW"/>
</dbReference>
<dbReference type="PANTHER" id="PTHR34294">
    <property type="entry name" value="TRANSCRIPTIONAL REGULATOR-RELATED"/>
    <property type="match status" value="1"/>
</dbReference>
<evidence type="ECO:0000256" key="2">
    <source>
        <dbReference type="ARBA" id="ARBA00023015"/>
    </source>
</evidence>
<proteinExistence type="inferred from homology"/>
<evidence type="ECO:0000313" key="7">
    <source>
        <dbReference type="EMBL" id="MDQ0472472.1"/>
    </source>
</evidence>
<keyword evidence="3 7" id="KW-0238">DNA-binding</keyword>
<accession>A0ABU0JH74</accession>
<feature type="region of interest" description="Disordered" evidence="5">
    <location>
        <begin position="1"/>
        <end position="22"/>
    </location>
</feature>
<organism evidence="7 8">
    <name type="scientific">Labrys wisconsinensis</name>
    <dbReference type="NCBI Taxonomy" id="425677"/>
    <lineage>
        <taxon>Bacteria</taxon>
        <taxon>Pseudomonadati</taxon>
        <taxon>Pseudomonadota</taxon>
        <taxon>Alphaproteobacteria</taxon>
        <taxon>Hyphomicrobiales</taxon>
        <taxon>Xanthobacteraceae</taxon>
        <taxon>Labrys</taxon>
    </lineage>
</organism>
<dbReference type="EMBL" id="JAUSVX010000012">
    <property type="protein sequence ID" value="MDQ0472472.1"/>
    <property type="molecule type" value="Genomic_DNA"/>
</dbReference>
<feature type="domain" description="Sugar-binding" evidence="6">
    <location>
        <begin position="76"/>
        <end position="329"/>
    </location>
</feature>
<dbReference type="Gene3D" id="3.40.50.1360">
    <property type="match status" value="1"/>
</dbReference>
<evidence type="ECO:0000256" key="4">
    <source>
        <dbReference type="ARBA" id="ARBA00023163"/>
    </source>
</evidence>
<gene>
    <name evidence="7" type="ORF">QO011_005501</name>
</gene>
<sequence>MAVASRRNPAAPAGSDPPPPVDREEQLLVRAAWLSYVGGLTQDQIAKRLGLNRIRVNRMLAQARDQGIVQVRINSKIASCVALEEQLRTRYGLDEAIVVPSPPELALVPQTVAVAAGRALSERLRDGMSIGVGWGQTLRYSMKSIAVRPVAGLSVVSLLGGLTGGSVLNAYESASRLAELFSARCYYIAAPIFADTEGTRDLFMAQPILREAFEHARTVDLAFLSVGNLARNTTNFHLGVIGEEDLVSLKRAGAVGDLCAHWIDQHGALVDHPLNRRVIALAPAALRDIGTVVLASGGADKVPVLQGALRLGVVDVLITDERAAEGILRE</sequence>
<evidence type="ECO:0000256" key="3">
    <source>
        <dbReference type="ARBA" id="ARBA00023125"/>
    </source>
</evidence>
<dbReference type="InterPro" id="IPR007324">
    <property type="entry name" value="Sugar-bd_dom_put"/>
</dbReference>
<evidence type="ECO:0000259" key="6">
    <source>
        <dbReference type="Pfam" id="PF04198"/>
    </source>
</evidence>
<dbReference type="InterPro" id="IPR051054">
    <property type="entry name" value="SorC_transcr_regulators"/>
</dbReference>
<comment type="similarity">
    <text evidence="1">Belongs to the SorC transcriptional regulatory family.</text>
</comment>
<keyword evidence="2" id="KW-0805">Transcription regulation</keyword>
<dbReference type="Gene3D" id="1.10.10.10">
    <property type="entry name" value="Winged helix-like DNA-binding domain superfamily/Winged helix DNA-binding domain"/>
    <property type="match status" value="1"/>
</dbReference>
<comment type="caution">
    <text evidence="7">The sequence shown here is derived from an EMBL/GenBank/DDBJ whole genome shotgun (WGS) entry which is preliminary data.</text>
</comment>
<evidence type="ECO:0000256" key="1">
    <source>
        <dbReference type="ARBA" id="ARBA00010466"/>
    </source>
</evidence>
<dbReference type="SUPFAM" id="SSF100950">
    <property type="entry name" value="NagB/RpiA/CoA transferase-like"/>
    <property type="match status" value="1"/>
</dbReference>
<reference evidence="7 8" key="1">
    <citation type="submission" date="2023-07" db="EMBL/GenBank/DDBJ databases">
        <title>Genomic Encyclopedia of Type Strains, Phase IV (KMG-IV): sequencing the most valuable type-strain genomes for metagenomic binning, comparative biology and taxonomic classification.</title>
        <authorList>
            <person name="Goeker M."/>
        </authorList>
    </citation>
    <scope>NUCLEOTIDE SEQUENCE [LARGE SCALE GENOMIC DNA]</scope>
    <source>
        <strain evidence="7 8">DSM 19619</strain>
    </source>
</reference>
<dbReference type="InterPro" id="IPR036388">
    <property type="entry name" value="WH-like_DNA-bd_sf"/>
</dbReference>
<name>A0ABU0JH74_9HYPH</name>
<dbReference type="Pfam" id="PF04198">
    <property type="entry name" value="Sugar-bind"/>
    <property type="match status" value="1"/>
</dbReference>
<protein>
    <submittedName>
        <fullName evidence="7">DNA-binding transcriptional regulator LsrR (DeoR family)</fullName>
    </submittedName>
</protein>
<dbReference type="RefSeq" id="WP_307279345.1">
    <property type="nucleotide sequence ID" value="NZ_JAUSVX010000012.1"/>
</dbReference>
<dbReference type="Proteomes" id="UP001242480">
    <property type="component" value="Unassembled WGS sequence"/>
</dbReference>
<evidence type="ECO:0000256" key="5">
    <source>
        <dbReference type="SAM" id="MobiDB-lite"/>
    </source>
</evidence>
<dbReference type="InterPro" id="IPR037171">
    <property type="entry name" value="NagB/RpiA_transferase-like"/>
</dbReference>
<dbReference type="PANTHER" id="PTHR34294:SF1">
    <property type="entry name" value="TRANSCRIPTIONAL REGULATOR LSRR"/>
    <property type="match status" value="1"/>
</dbReference>
<keyword evidence="4" id="KW-0804">Transcription</keyword>